<dbReference type="EMBL" id="CACRZD030000008">
    <property type="protein sequence ID" value="CAA6664427.1"/>
    <property type="molecule type" value="Genomic_DNA"/>
</dbReference>
<gene>
    <name evidence="1" type="ORF">SI7747_08010816</name>
</gene>
<dbReference type="PANTHER" id="PTHR10797">
    <property type="entry name" value="CCR4-NOT TRANSCRIPTION COMPLEX SUBUNIT"/>
    <property type="match status" value="1"/>
</dbReference>
<proteinExistence type="predicted"/>
<dbReference type="AlphaFoldDB" id="A0A7I8J2S8"/>
<dbReference type="Proteomes" id="UP001189122">
    <property type="component" value="Unassembled WGS sequence"/>
</dbReference>
<dbReference type="Gene3D" id="3.30.420.10">
    <property type="entry name" value="Ribonuclease H-like superfamily/Ribonuclease H"/>
    <property type="match status" value="1"/>
</dbReference>
<sequence length="279" mass="30976">MGAGGGHSAAVVTAPEESREVWVGIWGWSCPGSWRRSTRPYAALDTEFPGFLHQTRGSTSPCERYQESGAMWTILSSSSWDKLPRLRRCLSSDARSEASVELLKRSGIDLSRARREGVDWEVLSELLRRCDWVGRCKPRWVTFQGLYEVAYLVKLLTVARRCHQRSPGSPSWWATLGRVIAVKYLTRFCGGFHLGLARLAETVGVKLEGGAAHQAGVDALLTASVFEVQTERICGGAKKSWRASSTASSRKGYYLSPRRKLSRRRSSSLNPSIVIDAQI</sequence>
<evidence type="ECO:0000313" key="1">
    <source>
        <dbReference type="EMBL" id="CAA2625012.1"/>
    </source>
</evidence>
<evidence type="ECO:0000313" key="2">
    <source>
        <dbReference type="Proteomes" id="UP001189122"/>
    </source>
</evidence>
<dbReference type="GO" id="GO:0004535">
    <property type="term" value="F:poly(A)-specific ribonuclease activity"/>
    <property type="evidence" value="ECO:0007669"/>
    <property type="project" value="InterPro"/>
</dbReference>
<accession>A0A7I8J2S8</accession>
<dbReference type="InterPro" id="IPR036397">
    <property type="entry name" value="RNaseH_sf"/>
</dbReference>
<dbReference type="EMBL" id="LR743595">
    <property type="protein sequence ID" value="CAA2625012.1"/>
    <property type="molecule type" value="Genomic_DNA"/>
</dbReference>
<protein>
    <submittedName>
        <fullName evidence="1">Uncharacterized protein</fullName>
    </submittedName>
</protein>
<dbReference type="GO" id="GO:0030014">
    <property type="term" value="C:CCR4-NOT complex"/>
    <property type="evidence" value="ECO:0007669"/>
    <property type="project" value="InterPro"/>
</dbReference>
<keyword evidence="2" id="KW-1185">Reference proteome</keyword>
<dbReference type="InterPro" id="IPR012337">
    <property type="entry name" value="RNaseH-like_sf"/>
</dbReference>
<dbReference type="SUPFAM" id="SSF53098">
    <property type="entry name" value="Ribonuclease H-like"/>
    <property type="match status" value="1"/>
</dbReference>
<dbReference type="InterPro" id="IPR039637">
    <property type="entry name" value="CNOT7/CNOT8/Pop2"/>
</dbReference>
<reference evidence="1 2" key="1">
    <citation type="submission" date="2019-12" db="EMBL/GenBank/DDBJ databases">
        <authorList>
            <person name="Scholz U."/>
            <person name="Mascher M."/>
            <person name="Fiebig A."/>
        </authorList>
    </citation>
    <scope>NUCLEOTIDE SEQUENCE</scope>
</reference>
<name>A0A7I8J2S8_SPIIN</name>
<dbReference type="GO" id="GO:0003676">
    <property type="term" value="F:nucleic acid binding"/>
    <property type="evidence" value="ECO:0007669"/>
    <property type="project" value="InterPro"/>
</dbReference>
<organism evidence="1">
    <name type="scientific">Spirodela intermedia</name>
    <name type="common">Intermediate duckweed</name>
    <dbReference type="NCBI Taxonomy" id="51605"/>
    <lineage>
        <taxon>Eukaryota</taxon>
        <taxon>Viridiplantae</taxon>
        <taxon>Streptophyta</taxon>
        <taxon>Embryophyta</taxon>
        <taxon>Tracheophyta</taxon>
        <taxon>Spermatophyta</taxon>
        <taxon>Magnoliopsida</taxon>
        <taxon>Liliopsida</taxon>
        <taxon>Araceae</taxon>
        <taxon>Lemnoideae</taxon>
        <taxon>Spirodela</taxon>
    </lineage>
</organism>